<protein>
    <submittedName>
        <fullName evidence="1">Glycosyltransferase</fullName>
    </submittedName>
</protein>
<dbReference type="RefSeq" id="WP_007238243.1">
    <property type="nucleotide sequence ID" value="NZ_BAFB01000090.1"/>
</dbReference>
<organism evidence="1 2">
    <name type="scientific">Gordonia otitidis (strain DSM 44809 / CCUG 52243 / JCM 12355 / NBRC 100426 / IFM 10032)</name>
    <dbReference type="NCBI Taxonomy" id="1108044"/>
    <lineage>
        <taxon>Bacteria</taxon>
        <taxon>Bacillati</taxon>
        <taxon>Actinomycetota</taxon>
        <taxon>Actinomycetes</taxon>
        <taxon>Mycobacteriales</taxon>
        <taxon>Gordoniaceae</taxon>
        <taxon>Gordonia</taxon>
    </lineage>
</organism>
<evidence type="ECO:0000313" key="2">
    <source>
        <dbReference type="Proteomes" id="UP000005038"/>
    </source>
</evidence>
<keyword evidence="2" id="KW-1185">Reference proteome</keyword>
<dbReference type="EMBL" id="BAFB01000090">
    <property type="protein sequence ID" value="GAB34002.1"/>
    <property type="molecule type" value="Genomic_DNA"/>
</dbReference>
<accession>H5TKJ4</accession>
<dbReference type="Proteomes" id="UP000005038">
    <property type="component" value="Unassembled WGS sequence"/>
</dbReference>
<dbReference type="SUPFAM" id="SSF53756">
    <property type="entry name" value="UDP-Glycosyltransferase/glycogen phosphorylase"/>
    <property type="match status" value="1"/>
</dbReference>
<dbReference type="Gene3D" id="3.40.50.2000">
    <property type="entry name" value="Glycogen Phosphorylase B"/>
    <property type="match status" value="1"/>
</dbReference>
<dbReference type="OrthoDB" id="4773794at2"/>
<gene>
    <name evidence="1" type="ORF">GOOTI_090_00315</name>
</gene>
<name>H5TKJ4_GORO1</name>
<dbReference type="GO" id="GO:0016740">
    <property type="term" value="F:transferase activity"/>
    <property type="evidence" value="ECO:0007669"/>
    <property type="project" value="UniProtKB-KW"/>
</dbReference>
<sequence length="355" mass="39700">MPIYSPGSKNSGFGVSARTRPRTSKRKILADTWYADGIQNAEKLQNSIPRRLLTFIERHPMSRAITFSVVGLRSDVVVTTAFEPAATLCIVLYGLLGLRKLVLLEYIVHPPKKRRGFQHWGFLIYRQILLKRCLISAQVLTDQEVINCARSHRIPKERFIFIKWPHRFDDTPTPPLNMGRHVVASGRRTDWRTFFAAAEGSDWDITVVCTKEDLPLVRALANGRPRIRSEISAQEHQREVNSATVYVIPIKETGASIGQIRVMNANQGGVPLVASDVTGLRGYVDNSSAALVPPDDPIALRDAVDDLLSSPAQRERLRNAAESDGYTMAAYLNEVSTMVNNARTLESPQRVERSS</sequence>
<proteinExistence type="predicted"/>
<dbReference type="STRING" id="1108044.GOOTI_090_00315"/>
<dbReference type="Pfam" id="PF13692">
    <property type="entry name" value="Glyco_trans_1_4"/>
    <property type="match status" value="1"/>
</dbReference>
<evidence type="ECO:0000313" key="1">
    <source>
        <dbReference type="EMBL" id="GAB34002.1"/>
    </source>
</evidence>
<dbReference type="AlphaFoldDB" id="H5TKJ4"/>
<comment type="caution">
    <text evidence="1">The sequence shown here is derived from an EMBL/GenBank/DDBJ whole genome shotgun (WGS) entry which is preliminary data.</text>
</comment>
<reference evidence="1" key="1">
    <citation type="submission" date="2012-02" db="EMBL/GenBank/DDBJ databases">
        <title>Whole genome shotgun sequence of Gordonia otitidis NBRC 100426.</title>
        <authorList>
            <person name="Yoshida I."/>
            <person name="Hosoyama A."/>
            <person name="Tsuchikane K."/>
            <person name="Katsumata H."/>
            <person name="Yamazaki S."/>
            <person name="Fujita N."/>
        </authorList>
    </citation>
    <scope>NUCLEOTIDE SEQUENCE [LARGE SCALE GENOMIC DNA]</scope>
    <source>
        <strain evidence="1">NBRC 100426</strain>
    </source>
</reference>